<keyword evidence="2" id="KW-1185">Reference proteome</keyword>
<dbReference type="RefSeq" id="WP_146686800.1">
    <property type="nucleotide sequence ID" value="NZ_LT629750.1"/>
</dbReference>
<evidence type="ECO:0000313" key="1">
    <source>
        <dbReference type="EMBL" id="SDS26698.1"/>
    </source>
</evidence>
<dbReference type="Proteomes" id="UP000243904">
    <property type="component" value="Chromosome I"/>
</dbReference>
<name>A0A1H1QT94_9BRAD</name>
<reference evidence="2" key="1">
    <citation type="submission" date="2016-10" db="EMBL/GenBank/DDBJ databases">
        <authorList>
            <person name="Varghese N."/>
            <person name="Submissions S."/>
        </authorList>
    </citation>
    <scope>NUCLEOTIDE SEQUENCE [LARGE SCALE GENOMIC DNA]</scope>
    <source>
        <strain evidence="2">GAS369</strain>
    </source>
</reference>
<gene>
    <name evidence="1" type="ORF">SAMN05444158_1528</name>
</gene>
<protein>
    <submittedName>
        <fullName evidence="1">Uncharacterized protein</fullName>
    </submittedName>
</protein>
<organism evidence="1 2">
    <name type="scientific">Bradyrhizobium canariense</name>
    <dbReference type="NCBI Taxonomy" id="255045"/>
    <lineage>
        <taxon>Bacteria</taxon>
        <taxon>Pseudomonadati</taxon>
        <taxon>Pseudomonadota</taxon>
        <taxon>Alphaproteobacteria</taxon>
        <taxon>Hyphomicrobiales</taxon>
        <taxon>Nitrobacteraceae</taxon>
        <taxon>Bradyrhizobium</taxon>
    </lineage>
</organism>
<accession>A0A1H1QT94</accession>
<dbReference type="EMBL" id="LT629750">
    <property type="protein sequence ID" value="SDS26698.1"/>
    <property type="molecule type" value="Genomic_DNA"/>
</dbReference>
<evidence type="ECO:0000313" key="2">
    <source>
        <dbReference type="Proteomes" id="UP000243904"/>
    </source>
</evidence>
<proteinExistence type="predicted"/>
<sequence length="204" mass="22471">MEVATEIAGDSGNASRLDNFDLNFLPQNLAGQCRSLIESYHEVHGYSCLPDVLWKSRLGPLIQAHPEFRQLLKKASTTRSAKKSNQGFVRIATTLLSLEILASSFAGWSAIYPEAAALAQAILKRNARSPHMPLMEFYLYPPKYISLAAIATLSPPPLRQSAETELYRASNPELSGEKLALNYANSIREALDGKMRHLVTSPSV</sequence>
<dbReference type="AlphaFoldDB" id="A0A1H1QT94"/>